<comment type="caution">
    <text evidence="2">The sequence shown here is derived from an EMBL/GenBank/DDBJ whole genome shotgun (WGS) entry which is preliminary data.</text>
</comment>
<name>A0AAD2JNN0_9STRA</name>
<evidence type="ECO:0000313" key="2">
    <source>
        <dbReference type="EMBL" id="CAJ1967340.1"/>
    </source>
</evidence>
<evidence type="ECO:0000313" key="3">
    <source>
        <dbReference type="Proteomes" id="UP001295423"/>
    </source>
</evidence>
<dbReference type="Proteomes" id="UP001295423">
    <property type="component" value="Unassembled WGS sequence"/>
</dbReference>
<accession>A0AAD2JNN0</accession>
<organism evidence="2 3">
    <name type="scientific">Cylindrotheca closterium</name>
    <dbReference type="NCBI Taxonomy" id="2856"/>
    <lineage>
        <taxon>Eukaryota</taxon>
        <taxon>Sar</taxon>
        <taxon>Stramenopiles</taxon>
        <taxon>Ochrophyta</taxon>
        <taxon>Bacillariophyta</taxon>
        <taxon>Bacillariophyceae</taxon>
        <taxon>Bacillariophycidae</taxon>
        <taxon>Bacillariales</taxon>
        <taxon>Bacillariaceae</taxon>
        <taxon>Cylindrotheca</taxon>
    </lineage>
</organism>
<protein>
    <recommendedName>
        <fullName evidence="4">Chlorophyllase</fullName>
    </recommendedName>
</protein>
<feature type="signal peptide" evidence="1">
    <location>
        <begin position="1"/>
        <end position="31"/>
    </location>
</feature>
<reference evidence="2" key="1">
    <citation type="submission" date="2023-08" db="EMBL/GenBank/DDBJ databases">
        <authorList>
            <person name="Audoor S."/>
            <person name="Bilcke G."/>
        </authorList>
    </citation>
    <scope>NUCLEOTIDE SEQUENCE</scope>
</reference>
<dbReference type="AlphaFoldDB" id="A0AAD2JNN0"/>
<evidence type="ECO:0000256" key="1">
    <source>
        <dbReference type="SAM" id="SignalP"/>
    </source>
</evidence>
<dbReference type="PANTHER" id="PTHR35560">
    <property type="entry name" value="BLL0132 PROTEIN"/>
    <property type="match status" value="1"/>
</dbReference>
<gene>
    <name evidence="2" type="ORF">CYCCA115_LOCUS22726</name>
</gene>
<sequence>MLSLLPSDCKVKSAACRFIFFLIFFIANVKGWKQCDGGGVCPDFATCCPSATPGVSSCISMRYNKDPDDATGECCDEATGCPYGFSCAVRPENPKDRGSVLILAPRFLAPSDMKHKRKNQHQFQNQTTTEFLYWQNSEKQPKYAISHSWRYGADALNAPVSSYEAVDRLVEHLVSFTAPGTDTRCFSNLRQVSIVGHSAGGQLVQRWALLSNAFKMIRPSSWTTATTTTAINDDPGYSMDIRAVVANPRSYCYLNEKRMVVVMDGNSNKVEAHWEVPAASQIKKCPDYNQWTWGLERGGALDEVVPYKARRIKSGSDEEVAHRYANRKVFYLTGEYGDTDQDDLCATRDFQGHNRHERALYYVAALNAYFGSGNSTPGSSNNSVLRHELHTIPETPHDHILMFQSVAGRRAIMELIE</sequence>
<dbReference type="Gene3D" id="3.40.50.1820">
    <property type="entry name" value="alpha/beta hydrolase"/>
    <property type="match status" value="1"/>
</dbReference>
<dbReference type="SUPFAM" id="SSF53474">
    <property type="entry name" value="alpha/beta-Hydrolases"/>
    <property type="match status" value="1"/>
</dbReference>
<keyword evidence="1" id="KW-0732">Signal</keyword>
<dbReference type="InterPro" id="IPR029058">
    <property type="entry name" value="AB_hydrolase_fold"/>
</dbReference>
<proteinExistence type="predicted"/>
<feature type="chain" id="PRO_5042287474" description="Chlorophyllase" evidence="1">
    <location>
        <begin position="32"/>
        <end position="417"/>
    </location>
</feature>
<keyword evidence="3" id="KW-1185">Reference proteome</keyword>
<dbReference type="PANTHER" id="PTHR35560:SF3">
    <property type="entry name" value="PEPTIDASE S9 PROLYL OLIGOPEPTIDASE CATALYTIC DOMAIN-CONTAINING PROTEIN"/>
    <property type="match status" value="1"/>
</dbReference>
<evidence type="ECO:0008006" key="4">
    <source>
        <dbReference type="Google" id="ProtNLM"/>
    </source>
</evidence>
<dbReference type="EMBL" id="CAKOGP040002325">
    <property type="protein sequence ID" value="CAJ1967340.1"/>
    <property type="molecule type" value="Genomic_DNA"/>
</dbReference>